<evidence type="ECO:0000256" key="6">
    <source>
        <dbReference type="SAM" id="MobiDB-lite"/>
    </source>
</evidence>
<reference evidence="8 9" key="1">
    <citation type="submission" date="2021-02" db="EMBL/GenBank/DDBJ databases">
        <title>Porcisia hertigi Genome sequencing and assembly.</title>
        <authorList>
            <person name="Almutairi H."/>
            <person name="Gatherer D."/>
        </authorList>
    </citation>
    <scope>NUCLEOTIDE SEQUENCE [LARGE SCALE GENOMIC DNA]</scope>
    <source>
        <strain evidence="8 9">C119</strain>
    </source>
</reference>
<dbReference type="InterPro" id="IPR051583">
    <property type="entry name" value="YAP1"/>
</dbReference>
<dbReference type="OrthoDB" id="3045089at2759"/>
<dbReference type="EMBL" id="JAFJZO010000030">
    <property type="protein sequence ID" value="KAG5498621.1"/>
    <property type="molecule type" value="Genomic_DNA"/>
</dbReference>
<comment type="subcellular location">
    <subcellularLocation>
        <location evidence="2">Cytoplasm</location>
    </subcellularLocation>
    <subcellularLocation>
        <location evidence="1">Nucleus</location>
    </subcellularLocation>
</comment>
<dbReference type="RefSeq" id="XP_067755375.1">
    <property type="nucleotide sequence ID" value="XM_067898931.1"/>
</dbReference>
<feature type="region of interest" description="Disordered" evidence="6">
    <location>
        <begin position="466"/>
        <end position="486"/>
    </location>
</feature>
<feature type="compositionally biased region" description="Polar residues" evidence="6">
    <location>
        <begin position="57"/>
        <end position="74"/>
    </location>
</feature>
<evidence type="ECO:0000256" key="1">
    <source>
        <dbReference type="ARBA" id="ARBA00004123"/>
    </source>
</evidence>
<feature type="compositionally biased region" description="Polar residues" evidence="6">
    <location>
        <begin position="761"/>
        <end position="776"/>
    </location>
</feature>
<evidence type="ECO:0000259" key="7">
    <source>
        <dbReference type="PROSITE" id="PS50020"/>
    </source>
</evidence>
<feature type="compositionally biased region" description="Basic residues" evidence="6">
    <location>
        <begin position="721"/>
        <end position="733"/>
    </location>
</feature>
<dbReference type="Proteomes" id="UP000674318">
    <property type="component" value="Unassembled WGS sequence"/>
</dbReference>
<dbReference type="GO" id="GO:0035329">
    <property type="term" value="P:hippo signaling"/>
    <property type="evidence" value="ECO:0007669"/>
    <property type="project" value="TreeGrafter"/>
</dbReference>
<feature type="compositionally biased region" description="Low complexity" evidence="6">
    <location>
        <begin position="30"/>
        <end position="48"/>
    </location>
</feature>
<gene>
    <name evidence="8" type="ORF">JKF63_02907</name>
</gene>
<comment type="caution">
    <text evidence="8">The sequence shown here is derived from an EMBL/GenBank/DDBJ whole genome shotgun (WGS) entry which is preliminary data.</text>
</comment>
<dbReference type="Gene3D" id="2.20.70.10">
    <property type="match status" value="1"/>
</dbReference>
<feature type="compositionally biased region" description="Polar residues" evidence="6">
    <location>
        <begin position="1034"/>
        <end position="1047"/>
    </location>
</feature>
<dbReference type="SMART" id="SM00456">
    <property type="entry name" value="WW"/>
    <property type="match status" value="1"/>
</dbReference>
<dbReference type="GeneID" id="94289008"/>
<dbReference type="GO" id="GO:0045944">
    <property type="term" value="P:positive regulation of transcription by RNA polymerase II"/>
    <property type="evidence" value="ECO:0007669"/>
    <property type="project" value="TreeGrafter"/>
</dbReference>
<evidence type="ECO:0000313" key="9">
    <source>
        <dbReference type="Proteomes" id="UP000674318"/>
    </source>
</evidence>
<organism evidence="8 9">
    <name type="scientific">Porcisia hertigi</name>
    <dbReference type="NCBI Taxonomy" id="2761500"/>
    <lineage>
        <taxon>Eukaryota</taxon>
        <taxon>Discoba</taxon>
        <taxon>Euglenozoa</taxon>
        <taxon>Kinetoplastea</taxon>
        <taxon>Metakinetoplastina</taxon>
        <taxon>Trypanosomatida</taxon>
        <taxon>Trypanosomatidae</taxon>
        <taxon>Leishmaniinae</taxon>
        <taxon>Porcisia</taxon>
    </lineage>
</organism>
<dbReference type="KEGG" id="phet:94289008"/>
<dbReference type="PANTHER" id="PTHR17616:SF8">
    <property type="entry name" value="TRANSCRIPTIONAL COACTIVATOR YORKIE"/>
    <property type="match status" value="1"/>
</dbReference>
<feature type="region of interest" description="Disordered" evidence="6">
    <location>
        <begin position="1"/>
        <end position="74"/>
    </location>
</feature>
<keyword evidence="5" id="KW-0175">Coiled coil</keyword>
<feature type="region of interest" description="Disordered" evidence="6">
    <location>
        <begin position="755"/>
        <end position="777"/>
    </location>
</feature>
<evidence type="ECO:0000256" key="2">
    <source>
        <dbReference type="ARBA" id="ARBA00004496"/>
    </source>
</evidence>
<accession>A0A836L4L9</accession>
<feature type="coiled-coil region" evidence="5">
    <location>
        <begin position="808"/>
        <end position="839"/>
    </location>
</feature>
<feature type="region of interest" description="Disordered" evidence="6">
    <location>
        <begin position="132"/>
        <end position="180"/>
    </location>
</feature>
<proteinExistence type="predicted"/>
<dbReference type="GO" id="GO:0005634">
    <property type="term" value="C:nucleus"/>
    <property type="evidence" value="ECO:0007669"/>
    <property type="project" value="UniProtKB-SubCell"/>
</dbReference>
<protein>
    <recommendedName>
        <fullName evidence="7">WW domain-containing protein</fullName>
    </recommendedName>
</protein>
<dbReference type="PROSITE" id="PS50020">
    <property type="entry name" value="WW_DOMAIN_2"/>
    <property type="match status" value="1"/>
</dbReference>
<dbReference type="SUPFAM" id="SSF51045">
    <property type="entry name" value="WW domain"/>
    <property type="match status" value="1"/>
</dbReference>
<name>A0A836L4L9_9TRYP</name>
<feature type="compositionally biased region" description="Low complexity" evidence="6">
    <location>
        <begin position="134"/>
        <end position="146"/>
    </location>
</feature>
<feature type="region of interest" description="Disordered" evidence="6">
    <location>
        <begin position="682"/>
        <end position="742"/>
    </location>
</feature>
<feature type="domain" description="WW" evidence="7">
    <location>
        <begin position="660"/>
        <end position="693"/>
    </location>
</feature>
<evidence type="ECO:0000256" key="5">
    <source>
        <dbReference type="SAM" id="Coils"/>
    </source>
</evidence>
<dbReference type="PANTHER" id="PTHR17616">
    <property type="entry name" value="YES-ASSOCIATED PROTEIN YAP1 FAMILY MEMBER"/>
    <property type="match status" value="1"/>
</dbReference>
<feature type="compositionally biased region" description="Polar residues" evidence="6">
    <location>
        <begin position="10"/>
        <end position="21"/>
    </location>
</feature>
<dbReference type="InterPro" id="IPR001202">
    <property type="entry name" value="WW_dom"/>
</dbReference>
<evidence type="ECO:0000313" key="8">
    <source>
        <dbReference type="EMBL" id="KAG5498621.1"/>
    </source>
</evidence>
<dbReference type="CDD" id="cd00201">
    <property type="entry name" value="WW"/>
    <property type="match status" value="1"/>
</dbReference>
<feature type="compositionally biased region" description="Polar residues" evidence="6">
    <location>
        <begin position="165"/>
        <end position="174"/>
    </location>
</feature>
<dbReference type="Pfam" id="PF00397">
    <property type="entry name" value="WW"/>
    <property type="match status" value="1"/>
</dbReference>
<sequence length="1178" mass="124245">MLPVAAPLEGQSQHSSTTNGFSRHRHKKSSTMTAVASSATNVSSSGAARGSAPFLVNNASSPDDGTPNPTGSSGALSPSIGCVRWCMNVALQSFRGEPWAVTLQPAAEDEMALSGSRHDSSADCTVPLPPLTPLHPALTTTNTAANSTCPQPPQAQGSPSGIQCESHSATSPGHTSLGPRMGCSMLRTGLQLTAVDYSNPQLQYPGGPVMDASIFGYDPLSEDSAALHQCVSAVNNPPVTYGTDDLLNRITNVEFIAEESTPLEITPVVATHYRLASSLEPMLNATLGPAITAVVDHCISSIVVVYGATQEMKQMGLIGTPEACGLLPHGIRTIMERFLERREHQRSKAASANNAADPDGDRAAASAGGGGGNASPSAAHRAGGGVRPTSRYGDDTTSDSDHTEGVHSQSASSQGCSFVFPSIGSRHHRFVRMEATFIAFDSSSVVDLLDLSNKHVELVLKLAPPPTPSAFEEKTDDVNSPTNPSATTDSFVLNAQAMSVENTNDALSALDIGLENLSRALELVLLQSESGSSLLFSLTAFTDTCCSATMHVLCLAEDPAAQTWLASTVQARSQAIPLGEEQSWASIQNTPMPPPLHHHAATMLVPALCFGNMFTSVLICAYNSITALGRLNRDLTLAVAGYRMRTIPRVTMASSRRGPKKLPPSWEEYFTKDGRRYFIDTTTQTTTWEDPRLSSSHRSSRSGGSVGNSLSGSTPSGGSSRSHRNRGSQHRPSRIGLGPGDKDFLASRLQQEMHGGGVGLTASSDTTQRPGISGTSEEPLDIGIVVVDTMCRPRVLINPKSPQFSLQYREQEELLHAKQRELEKAAAQLRQRAESKAKASAVLAEAAKKAPQGANDAVKLATPKSSDVEQSMADSVKLVQTTAPLSSRLTPPSREAGLGDVDDEKVSTLCRSSSVNIEDFMVEGESVEDDDEAGASNQVLAPVAASRQTADLITSVTNANGVDRSPEQKGCNAEARFYADALQEQTASAAERKTSNGMPSTHTSATASPEVESVAVSGGSRGVASTPPERRSASESGDASHASTTTVAIPPEVQDLDSLVDEFTVFYRKTYQLQQRVIELESEMRRQKLSAHSSSVESAAALSDAGLPELVQNMLKAVEASPSAEVHALIAPILTTAEFNTSAADTASLVLSAFHEALRLAAQKPWARETAGSVSGQH</sequence>
<evidence type="ECO:0000256" key="3">
    <source>
        <dbReference type="ARBA" id="ARBA00022490"/>
    </source>
</evidence>
<dbReference type="PROSITE" id="PS01159">
    <property type="entry name" value="WW_DOMAIN_1"/>
    <property type="match status" value="1"/>
</dbReference>
<keyword evidence="9" id="KW-1185">Reference proteome</keyword>
<evidence type="ECO:0000256" key="4">
    <source>
        <dbReference type="ARBA" id="ARBA00023242"/>
    </source>
</evidence>
<dbReference type="GO" id="GO:0005737">
    <property type="term" value="C:cytoplasm"/>
    <property type="evidence" value="ECO:0007669"/>
    <property type="project" value="UniProtKB-SubCell"/>
</dbReference>
<feature type="compositionally biased region" description="Low complexity" evidence="6">
    <location>
        <begin position="682"/>
        <end position="720"/>
    </location>
</feature>
<feature type="compositionally biased region" description="Polar residues" evidence="6">
    <location>
        <begin position="995"/>
        <end position="1007"/>
    </location>
</feature>
<dbReference type="GO" id="GO:0003713">
    <property type="term" value="F:transcription coactivator activity"/>
    <property type="evidence" value="ECO:0007669"/>
    <property type="project" value="TreeGrafter"/>
</dbReference>
<keyword evidence="3" id="KW-0963">Cytoplasm</keyword>
<feature type="compositionally biased region" description="Low complexity" evidence="6">
    <location>
        <begin position="154"/>
        <end position="163"/>
    </location>
</feature>
<feature type="region of interest" description="Disordered" evidence="6">
    <location>
        <begin position="984"/>
        <end position="1049"/>
    </location>
</feature>
<dbReference type="AlphaFoldDB" id="A0A836L4L9"/>
<feature type="region of interest" description="Disordered" evidence="6">
    <location>
        <begin position="342"/>
        <end position="414"/>
    </location>
</feature>
<keyword evidence="4" id="KW-0539">Nucleus</keyword>
<dbReference type="InterPro" id="IPR036020">
    <property type="entry name" value="WW_dom_sf"/>
</dbReference>